<sequence>MEGSRRGRVRMENKGGKEEGGQKGGALEEMEKSLRFCVKLHSHSERPPLELIARGLQGARERVASCCAALSLRCSV</sequence>
<dbReference type="AlphaFoldDB" id="A0A5B7JVB9"/>
<organism evidence="2 3">
    <name type="scientific">Portunus trituberculatus</name>
    <name type="common">Swimming crab</name>
    <name type="synonym">Neptunus trituberculatus</name>
    <dbReference type="NCBI Taxonomy" id="210409"/>
    <lineage>
        <taxon>Eukaryota</taxon>
        <taxon>Metazoa</taxon>
        <taxon>Ecdysozoa</taxon>
        <taxon>Arthropoda</taxon>
        <taxon>Crustacea</taxon>
        <taxon>Multicrustacea</taxon>
        <taxon>Malacostraca</taxon>
        <taxon>Eumalacostraca</taxon>
        <taxon>Eucarida</taxon>
        <taxon>Decapoda</taxon>
        <taxon>Pleocyemata</taxon>
        <taxon>Brachyura</taxon>
        <taxon>Eubrachyura</taxon>
        <taxon>Portunoidea</taxon>
        <taxon>Portunidae</taxon>
        <taxon>Portuninae</taxon>
        <taxon>Portunus</taxon>
    </lineage>
</organism>
<feature type="compositionally biased region" description="Basic and acidic residues" evidence="1">
    <location>
        <begin position="9"/>
        <end position="21"/>
    </location>
</feature>
<protein>
    <submittedName>
        <fullName evidence="2">Uncharacterized protein</fullName>
    </submittedName>
</protein>
<name>A0A5B7JVB9_PORTR</name>
<reference evidence="2 3" key="1">
    <citation type="submission" date="2019-05" db="EMBL/GenBank/DDBJ databases">
        <title>Another draft genome of Portunus trituberculatus and its Hox gene families provides insights of decapod evolution.</title>
        <authorList>
            <person name="Jeong J.-H."/>
            <person name="Song I."/>
            <person name="Kim S."/>
            <person name="Choi T."/>
            <person name="Kim D."/>
            <person name="Ryu S."/>
            <person name="Kim W."/>
        </authorList>
    </citation>
    <scope>NUCLEOTIDE SEQUENCE [LARGE SCALE GENOMIC DNA]</scope>
    <source>
        <tissue evidence="2">Muscle</tissue>
    </source>
</reference>
<feature type="region of interest" description="Disordered" evidence="1">
    <location>
        <begin position="1"/>
        <end position="26"/>
    </location>
</feature>
<dbReference type="Proteomes" id="UP000324222">
    <property type="component" value="Unassembled WGS sequence"/>
</dbReference>
<keyword evidence="3" id="KW-1185">Reference proteome</keyword>
<dbReference type="EMBL" id="VSRR010113887">
    <property type="protein sequence ID" value="MPC98393.1"/>
    <property type="molecule type" value="Genomic_DNA"/>
</dbReference>
<proteinExistence type="predicted"/>
<evidence type="ECO:0000313" key="2">
    <source>
        <dbReference type="EMBL" id="MPC98393.1"/>
    </source>
</evidence>
<comment type="caution">
    <text evidence="2">The sequence shown here is derived from an EMBL/GenBank/DDBJ whole genome shotgun (WGS) entry which is preliminary data.</text>
</comment>
<evidence type="ECO:0000256" key="1">
    <source>
        <dbReference type="SAM" id="MobiDB-lite"/>
    </source>
</evidence>
<accession>A0A5B7JVB9</accession>
<gene>
    <name evidence="2" type="ORF">E2C01_093762</name>
</gene>
<evidence type="ECO:0000313" key="3">
    <source>
        <dbReference type="Proteomes" id="UP000324222"/>
    </source>
</evidence>